<evidence type="ECO:0000313" key="5">
    <source>
        <dbReference type="EMBL" id="AKV58256.1"/>
    </source>
</evidence>
<dbReference type="EMBL" id="CP012342">
    <property type="protein sequence ID" value="AKV58256.1"/>
    <property type="molecule type" value="Genomic_DNA"/>
</dbReference>
<dbReference type="InterPro" id="IPR024072">
    <property type="entry name" value="DHFR-like_dom_sf"/>
</dbReference>
<name>A0A0K1RAP5_9CORY</name>
<feature type="domain" description="Bacterial bifunctional deaminase-reductase C-terminal" evidence="4">
    <location>
        <begin position="29"/>
        <end position="178"/>
    </location>
</feature>
<evidence type="ECO:0000313" key="6">
    <source>
        <dbReference type="Proteomes" id="UP000060016"/>
    </source>
</evidence>
<dbReference type="STRING" id="156976.AK829_02710"/>
<dbReference type="Proteomes" id="UP000060016">
    <property type="component" value="Chromosome"/>
</dbReference>
<dbReference type="PATRIC" id="fig|156976.3.peg.539"/>
<dbReference type="GO" id="GO:0008703">
    <property type="term" value="F:5-amino-6-(5-phosphoribosylamino)uracil reductase activity"/>
    <property type="evidence" value="ECO:0007669"/>
    <property type="project" value="InterPro"/>
</dbReference>
<accession>A0A0K1RAP5</accession>
<comment type="pathway">
    <text evidence="1">Cofactor biosynthesis; riboflavin biosynthesis.</text>
</comment>
<sequence length="224" mass="23966">MPASPHMAQLIGPTQAPGEPELRAVAINTLFGAFARKGTSGELGNATDSKLLAALRQWSDCVLVGAGTVAAEQYGPSATPIAVVTRSLELDPSLPIFGTEHLIIVAPERSLADATRTPTIRTLENLGATIVSSGDGSAASIVRALRNLGFARILCEGGPHLYAQMLDANLIDVLHVTVDVSVGSQDGPWGLELDRNRNYVRRFEVEDATVDQRAMIFTRLRRVR</sequence>
<keyword evidence="3" id="KW-0560">Oxidoreductase</keyword>
<evidence type="ECO:0000256" key="1">
    <source>
        <dbReference type="ARBA" id="ARBA00005104"/>
    </source>
</evidence>
<dbReference type="SUPFAM" id="SSF53597">
    <property type="entry name" value="Dihydrofolate reductase-like"/>
    <property type="match status" value="1"/>
</dbReference>
<dbReference type="GO" id="GO:0009231">
    <property type="term" value="P:riboflavin biosynthetic process"/>
    <property type="evidence" value="ECO:0007669"/>
    <property type="project" value="InterPro"/>
</dbReference>
<protein>
    <recommendedName>
        <fullName evidence="4">Bacterial bifunctional deaminase-reductase C-terminal domain-containing protein</fullName>
    </recommendedName>
</protein>
<dbReference type="KEGG" id="crie:AK829_02710"/>
<dbReference type="RefSeq" id="WP_083439723.1">
    <property type="nucleotide sequence ID" value="NZ_CP012342.1"/>
</dbReference>
<evidence type="ECO:0000256" key="3">
    <source>
        <dbReference type="ARBA" id="ARBA00023002"/>
    </source>
</evidence>
<evidence type="ECO:0000256" key="2">
    <source>
        <dbReference type="ARBA" id="ARBA00022857"/>
    </source>
</evidence>
<reference evidence="5 6" key="1">
    <citation type="submission" date="2015-08" db="EMBL/GenBank/DDBJ databases">
        <authorList>
            <person name="Babu N.S."/>
            <person name="Beckwith C.J."/>
            <person name="Beseler K.G."/>
            <person name="Brison A."/>
            <person name="Carone J.V."/>
            <person name="Caskin T.P."/>
            <person name="Diamond M."/>
            <person name="Durham M.E."/>
            <person name="Foxe J.M."/>
            <person name="Go M."/>
            <person name="Henderson B.A."/>
            <person name="Jones I.B."/>
            <person name="McGettigan J.A."/>
            <person name="Micheletti S.J."/>
            <person name="Nasrallah M.E."/>
            <person name="Ortiz D."/>
            <person name="Piller C.R."/>
            <person name="Privatt S.R."/>
            <person name="Schneider S.L."/>
            <person name="Sharp S."/>
            <person name="Smith T.C."/>
            <person name="Stanton J.D."/>
            <person name="Ullery H.E."/>
            <person name="Wilson R.J."/>
            <person name="Serrano M.G."/>
            <person name="Buck G."/>
            <person name="Lee V."/>
            <person name="Wang Y."/>
            <person name="Carvalho R."/>
            <person name="Voegtly L."/>
            <person name="Shi R."/>
            <person name="Duckworth R."/>
            <person name="Johnson A."/>
            <person name="Loviza R."/>
            <person name="Walstead R."/>
            <person name="Shah Z."/>
            <person name="Kiflezghi M."/>
            <person name="Wade K."/>
            <person name="Ball S.L."/>
            <person name="Bradley K.W."/>
            <person name="Asai D.J."/>
            <person name="Bowman C.A."/>
            <person name="Russell D.A."/>
            <person name="Pope W.H."/>
            <person name="Jacobs-Sera D."/>
            <person name="Hendrix R.W."/>
            <person name="Hatfull G.F."/>
        </authorList>
    </citation>
    <scope>NUCLEOTIDE SEQUENCE [LARGE SCALE GENOMIC DNA]</scope>
    <source>
        <strain evidence="5 6">PUDD_83A45</strain>
    </source>
</reference>
<dbReference type="Pfam" id="PF01872">
    <property type="entry name" value="RibD_C"/>
    <property type="match status" value="1"/>
</dbReference>
<dbReference type="InterPro" id="IPR050765">
    <property type="entry name" value="Riboflavin_Biosynth_HTPR"/>
</dbReference>
<gene>
    <name evidence="5" type="ORF">AK829_02710</name>
</gene>
<organism evidence="5 6">
    <name type="scientific">Corynebacterium riegelii</name>
    <dbReference type="NCBI Taxonomy" id="156976"/>
    <lineage>
        <taxon>Bacteria</taxon>
        <taxon>Bacillati</taxon>
        <taxon>Actinomycetota</taxon>
        <taxon>Actinomycetes</taxon>
        <taxon>Mycobacteriales</taxon>
        <taxon>Corynebacteriaceae</taxon>
        <taxon>Corynebacterium</taxon>
    </lineage>
</organism>
<dbReference type="Gene3D" id="3.40.430.10">
    <property type="entry name" value="Dihydrofolate Reductase, subunit A"/>
    <property type="match status" value="1"/>
</dbReference>
<dbReference type="PANTHER" id="PTHR38011">
    <property type="entry name" value="DIHYDROFOLATE REDUCTASE FAMILY PROTEIN (AFU_ORTHOLOGUE AFUA_8G06820)"/>
    <property type="match status" value="1"/>
</dbReference>
<dbReference type="AlphaFoldDB" id="A0A0K1RAP5"/>
<keyword evidence="2" id="KW-0521">NADP</keyword>
<evidence type="ECO:0000259" key="4">
    <source>
        <dbReference type="Pfam" id="PF01872"/>
    </source>
</evidence>
<proteinExistence type="predicted"/>
<dbReference type="InterPro" id="IPR002734">
    <property type="entry name" value="RibDG_C"/>
</dbReference>
<dbReference type="PANTHER" id="PTHR38011:SF7">
    <property type="entry name" value="2,5-DIAMINO-6-RIBOSYLAMINO-4(3H)-PYRIMIDINONE 5'-PHOSPHATE REDUCTASE"/>
    <property type="match status" value="1"/>
</dbReference>
<keyword evidence="6" id="KW-1185">Reference proteome</keyword>